<gene>
    <name evidence="1" type="ORF">HMPREF9446_01523</name>
</gene>
<evidence type="ECO:0000313" key="1">
    <source>
        <dbReference type="EMBL" id="EGF58010.1"/>
    </source>
</evidence>
<proteinExistence type="predicted"/>
<evidence type="ECO:0000313" key="2">
    <source>
        <dbReference type="Proteomes" id="UP000003416"/>
    </source>
</evidence>
<keyword evidence="2" id="KW-1185">Reference proteome</keyword>
<reference evidence="1 2" key="1">
    <citation type="submission" date="2011-02" db="EMBL/GenBank/DDBJ databases">
        <authorList>
            <person name="Weinstock G."/>
            <person name="Sodergren E."/>
            <person name="Clifton S."/>
            <person name="Fulton L."/>
            <person name="Fulton B."/>
            <person name="Courtney L."/>
            <person name="Fronick C."/>
            <person name="Harrison M."/>
            <person name="Strong C."/>
            <person name="Farmer C."/>
            <person name="Delahaunty K."/>
            <person name="Markovic C."/>
            <person name="Hall O."/>
            <person name="Minx P."/>
            <person name="Tomlinson C."/>
            <person name="Mitreva M."/>
            <person name="Hou S."/>
            <person name="Chen J."/>
            <person name="Wollam A."/>
            <person name="Pepin K.H."/>
            <person name="Johnson M."/>
            <person name="Bhonagiri V."/>
            <person name="Zhang X."/>
            <person name="Suruliraj S."/>
            <person name="Warren W."/>
            <person name="Chinwalla A."/>
            <person name="Mardis E.R."/>
            <person name="Wilson R.K."/>
        </authorList>
    </citation>
    <scope>NUCLEOTIDE SEQUENCE [LARGE SCALE GENOMIC DNA]</scope>
    <source>
        <strain evidence="1 2">YIT 12057</strain>
    </source>
</reference>
<dbReference type="STRING" id="763034.HMPREF9446_01523"/>
<dbReference type="AlphaFoldDB" id="F3PS19"/>
<name>F3PS19_9BACE</name>
<comment type="caution">
    <text evidence="1">The sequence shown here is derived from an EMBL/GenBank/DDBJ whole genome shotgun (WGS) entry which is preliminary data.</text>
</comment>
<dbReference type="Proteomes" id="UP000003416">
    <property type="component" value="Unassembled WGS sequence"/>
</dbReference>
<protein>
    <submittedName>
        <fullName evidence="1">Uncharacterized protein</fullName>
    </submittedName>
</protein>
<organism evidence="1 2">
    <name type="scientific">Bacteroides fluxus YIT 12057</name>
    <dbReference type="NCBI Taxonomy" id="763034"/>
    <lineage>
        <taxon>Bacteria</taxon>
        <taxon>Pseudomonadati</taxon>
        <taxon>Bacteroidota</taxon>
        <taxon>Bacteroidia</taxon>
        <taxon>Bacteroidales</taxon>
        <taxon>Bacteroidaceae</taxon>
        <taxon>Bacteroides</taxon>
    </lineage>
</organism>
<sequence length="44" mass="5270">MPYLRNKSKIIKIMKTKETKTQLVRVLLELTDLKTRHLEGHFSM</sequence>
<accession>F3PS19</accession>
<dbReference type="HOGENOM" id="CLU_3212386_0_0_10"/>
<dbReference type="EMBL" id="AFBN01000026">
    <property type="protein sequence ID" value="EGF58010.1"/>
    <property type="molecule type" value="Genomic_DNA"/>
</dbReference>